<evidence type="ECO:0000259" key="12">
    <source>
        <dbReference type="Pfam" id="PF01729"/>
    </source>
</evidence>
<dbReference type="InterPro" id="IPR022412">
    <property type="entry name" value="Quinolinate_PRibosylTrfase_N"/>
</dbReference>
<dbReference type="CDD" id="cd01572">
    <property type="entry name" value="QPRTase"/>
    <property type="match status" value="1"/>
</dbReference>
<proteinExistence type="inferred from homology"/>
<name>A0A645C851_9ZZZZ</name>
<evidence type="ECO:0000256" key="10">
    <source>
        <dbReference type="ARBA" id="ARBA00047445"/>
    </source>
</evidence>
<evidence type="ECO:0000256" key="5">
    <source>
        <dbReference type="ARBA" id="ARBA00011944"/>
    </source>
</evidence>
<keyword evidence="6" id="KW-0662">Pyridine nucleotide biosynthesis</keyword>
<dbReference type="PIRSF" id="PIRSF006250">
    <property type="entry name" value="NadC_ModD"/>
    <property type="match status" value="1"/>
</dbReference>
<comment type="similarity">
    <text evidence="3">Belongs to the NadC/ModD family.</text>
</comment>
<evidence type="ECO:0000256" key="6">
    <source>
        <dbReference type="ARBA" id="ARBA00022642"/>
    </source>
</evidence>
<evidence type="ECO:0000256" key="11">
    <source>
        <dbReference type="ARBA" id="ARBA00069173"/>
    </source>
</evidence>
<dbReference type="Pfam" id="PF01729">
    <property type="entry name" value="QRPTase_C"/>
    <property type="match status" value="1"/>
</dbReference>
<evidence type="ECO:0000256" key="7">
    <source>
        <dbReference type="ARBA" id="ARBA00022676"/>
    </source>
</evidence>
<dbReference type="GO" id="GO:0034213">
    <property type="term" value="P:quinolinate catabolic process"/>
    <property type="evidence" value="ECO:0007669"/>
    <property type="project" value="TreeGrafter"/>
</dbReference>
<dbReference type="Gene3D" id="3.90.1170.20">
    <property type="entry name" value="Quinolinate phosphoribosyl transferase, N-terminal domain"/>
    <property type="match status" value="1"/>
</dbReference>
<dbReference type="SUPFAM" id="SSF51690">
    <property type="entry name" value="Nicotinate/Quinolinate PRTase C-terminal domain-like"/>
    <property type="match status" value="1"/>
</dbReference>
<comment type="pathway">
    <text evidence="2">Cofactor biosynthesis; NAD(+) biosynthesis; nicotinate D-ribonucleotide from quinolinate: step 1/1.</text>
</comment>
<dbReference type="InterPro" id="IPR004393">
    <property type="entry name" value="NadC"/>
</dbReference>
<dbReference type="Pfam" id="PF02749">
    <property type="entry name" value="QRPTase_N"/>
    <property type="match status" value="1"/>
</dbReference>
<evidence type="ECO:0000256" key="9">
    <source>
        <dbReference type="ARBA" id="ARBA00033102"/>
    </source>
</evidence>
<dbReference type="GO" id="GO:0005737">
    <property type="term" value="C:cytoplasm"/>
    <property type="evidence" value="ECO:0007669"/>
    <property type="project" value="TreeGrafter"/>
</dbReference>
<dbReference type="FunFam" id="3.20.20.70:FF:000030">
    <property type="entry name" value="Nicotinate-nucleotide pyrophosphorylase, carboxylating"/>
    <property type="match status" value="1"/>
</dbReference>
<feature type="domain" description="Quinolinate phosphoribosyl transferase N-terminal" evidence="13">
    <location>
        <begin position="32"/>
        <end position="118"/>
    </location>
</feature>
<comment type="catalytic activity">
    <reaction evidence="10">
        <text>nicotinate beta-D-ribonucleotide + CO2 + diphosphate = quinolinate + 5-phospho-alpha-D-ribose 1-diphosphate + 2 H(+)</text>
        <dbReference type="Rhea" id="RHEA:12733"/>
        <dbReference type="ChEBI" id="CHEBI:15378"/>
        <dbReference type="ChEBI" id="CHEBI:16526"/>
        <dbReference type="ChEBI" id="CHEBI:29959"/>
        <dbReference type="ChEBI" id="CHEBI:33019"/>
        <dbReference type="ChEBI" id="CHEBI:57502"/>
        <dbReference type="ChEBI" id="CHEBI:58017"/>
        <dbReference type="EC" id="2.4.2.19"/>
    </reaction>
</comment>
<dbReference type="InterPro" id="IPR036068">
    <property type="entry name" value="Nicotinate_pribotase-like_C"/>
</dbReference>
<evidence type="ECO:0000256" key="8">
    <source>
        <dbReference type="ARBA" id="ARBA00022679"/>
    </source>
</evidence>
<dbReference type="Gene3D" id="3.20.20.70">
    <property type="entry name" value="Aldolase class I"/>
    <property type="match status" value="1"/>
</dbReference>
<comment type="subunit">
    <text evidence="4">Hexamer formed by 3 homodimers.</text>
</comment>
<organism evidence="14">
    <name type="scientific">bioreactor metagenome</name>
    <dbReference type="NCBI Taxonomy" id="1076179"/>
    <lineage>
        <taxon>unclassified sequences</taxon>
        <taxon>metagenomes</taxon>
        <taxon>ecological metagenomes</taxon>
    </lineage>
</organism>
<dbReference type="SUPFAM" id="SSF54675">
    <property type="entry name" value="Nicotinate/Quinolinate PRTase N-terminal domain-like"/>
    <property type="match status" value="1"/>
</dbReference>
<dbReference type="PANTHER" id="PTHR32179">
    <property type="entry name" value="NICOTINATE-NUCLEOTIDE PYROPHOSPHORYLASE [CARBOXYLATING]"/>
    <property type="match status" value="1"/>
</dbReference>
<evidence type="ECO:0000256" key="3">
    <source>
        <dbReference type="ARBA" id="ARBA00009400"/>
    </source>
</evidence>
<dbReference type="AlphaFoldDB" id="A0A645C851"/>
<evidence type="ECO:0000259" key="13">
    <source>
        <dbReference type="Pfam" id="PF02749"/>
    </source>
</evidence>
<dbReference type="EMBL" id="VSSQ01025327">
    <property type="protein sequence ID" value="MPM73381.1"/>
    <property type="molecule type" value="Genomic_DNA"/>
</dbReference>
<dbReference type="UniPathway" id="UPA00253">
    <property type="reaction ID" value="UER00331"/>
</dbReference>
<dbReference type="GO" id="GO:0009435">
    <property type="term" value="P:NAD+ biosynthetic process"/>
    <property type="evidence" value="ECO:0007669"/>
    <property type="project" value="UniProtKB-UniPathway"/>
</dbReference>
<feature type="domain" description="Quinolinate phosphoribosyl transferase C-terminal" evidence="12">
    <location>
        <begin position="120"/>
        <end position="289"/>
    </location>
</feature>
<evidence type="ECO:0000256" key="1">
    <source>
        <dbReference type="ARBA" id="ARBA00003237"/>
    </source>
</evidence>
<comment type="caution">
    <text evidence="14">The sequence shown here is derived from an EMBL/GenBank/DDBJ whole genome shotgun (WGS) entry which is preliminary data.</text>
</comment>
<evidence type="ECO:0000256" key="2">
    <source>
        <dbReference type="ARBA" id="ARBA00004893"/>
    </source>
</evidence>
<reference evidence="14" key="1">
    <citation type="submission" date="2019-08" db="EMBL/GenBank/DDBJ databases">
        <authorList>
            <person name="Kucharzyk K."/>
            <person name="Murdoch R.W."/>
            <person name="Higgins S."/>
            <person name="Loffler F."/>
        </authorList>
    </citation>
    <scope>NUCLEOTIDE SEQUENCE</scope>
</reference>
<protein>
    <recommendedName>
        <fullName evidence="11">Probable nicotinate-nucleotide pyrophosphorylase [carboxylating]</fullName>
        <ecNumber evidence="5">2.4.2.19</ecNumber>
    </recommendedName>
    <alternativeName>
        <fullName evidence="9">Quinolinate phosphoribosyltransferase [decarboxylating]</fullName>
    </alternativeName>
</protein>
<evidence type="ECO:0000313" key="14">
    <source>
        <dbReference type="EMBL" id="MPM73381.1"/>
    </source>
</evidence>
<keyword evidence="7 14" id="KW-0328">Glycosyltransferase</keyword>
<accession>A0A645C851</accession>
<keyword evidence="8 14" id="KW-0808">Transferase</keyword>
<dbReference type="NCBIfam" id="TIGR00078">
    <property type="entry name" value="nadC"/>
    <property type="match status" value="1"/>
</dbReference>
<dbReference type="InterPro" id="IPR002638">
    <property type="entry name" value="Quinolinate_PRibosylTrfase_C"/>
</dbReference>
<sequence>MNHDNSIPPIDWQRAELLIRLALEEDLDETGDVTTVSVVPEQAVAVAALRCKEPSMVLAGLEVAGRVFRTVEPELRFRALKRDGEVCGYGEIFAEISGPARGILTAERTALNFLQRLCGVATTAAKYAKTLEGTPTRILDTRKTTPGYRNLEKYAVAVGGATNHRIGLFDQVMIKDNHREMAAMEGAGGIARSVARARKAYPELAVEVEADSLDEVREAAEAGADCIMLDNMSDDMMAEAVKLVAGRSTLEASGGITLERLPRIGALGVDFVSCGALTHSVKAADISLDIEVKR</sequence>
<dbReference type="PANTHER" id="PTHR32179:SF3">
    <property type="entry name" value="NICOTINATE-NUCLEOTIDE PYROPHOSPHORYLASE [CARBOXYLATING]"/>
    <property type="match status" value="1"/>
</dbReference>
<dbReference type="FunFam" id="3.90.1170.20:FF:000001">
    <property type="entry name" value="Nicotinate-nucleotide diphosphorylase (Carboxylating)"/>
    <property type="match status" value="1"/>
</dbReference>
<dbReference type="InterPro" id="IPR013785">
    <property type="entry name" value="Aldolase_TIM"/>
</dbReference>
<comment type="function">
    <text evidence="1">Involved in the catabolism of quinolinic acid (QA).</text>
</comment>
<dbReference type="EC" id="2.4.2.19" evidence="5"/>
<dbReference type="InterPro" id="IPR027277">
    <property type="entry name" value="NadC/ModD"/>
</dbReference>
<evidence type="ECO:0000256" key="4">
    <source>
        <dbReference type="ARBA" id="ARBA00011218"/>
    </source>
</evidence>
<gene>
    <name evidence="14" type="primary">nadC_30</name>
    <name evidence="14" type="ORF">SDC9_120361</name>
</gene>
<dbReference type="InterPro" id="IPR037128">
    <property type="entry name" value="Quinolinate_PRibosylTase_N_sf"/>
</dbReference>
<dbReference type="GO" id="GO:0004514">
    <property type="term" value="F:nicotinate-nucleotide diphosphorylase (carboxylating) activity"/>
    <property type="evidence" value="ECO:0007669"/>
    <property type="project" value="UniProtKB-EC"/>
</dbReference>